<proteinExistence type="predicted"/>
<comment type="caution">
    <text evidence="1">The sequence shown here is derived from an EMBL/GenBank/DDBJ whole genome shotgun (WGS) entry which is preliminary data.</text>
</comment>
<reference evidence="1 2" key="1">
    <citation type="journal article" date="2020" name="Nat. Food">
        <title>A phased Vanilla planifolia genome enables genetic improvement of flavour and production.</title>
        <authorList>
            <person name="Hasing T."/>
            <person name="Tang H."/>
            <person name="Brym M."/>
            <person name="Khazi F."/>
            <person name="Huang T."/>
            <person name="Chambers A.H."/>
        </authorList>
    </citation>
    <scope>NUCLEOTIDE SEQUENCE [LARGE SCALE GENOMIC DNA]</scope>
    <source>
        <tissue evidence="1">Leaf</tissue>
    </source>
</reference>
<dbReference type="Proteomes" id="UP000636800">
    <property type="component" value="Chromosome 12"/>
</dbReference>
<sequence length="80" mass="8591">MFRTTPQRLNSGLPQKFPASSFAGNLQLCGGPCLCVPFFPHRSHRHFRPQDLQVGKAPRSSPQKAIIGIAVAAGVVALLP</sequence>
<dbReference type="OrthoDB" id="671858at2759"/>
<dbReference type="AlphaFoldDB" id="A0A835UED0"/>
<protein>
    <submittedName>
        <fullName evidence="1">Uncharacterized protein</fullName>
    </submittedName>
</protein>
<dbReference type="EMBL" id="JADCNL010000012">
    <property type="protein sequence ID" value="KAG0458168.1"/>
    <property type="molecule type" value="Genomic_DNA"/>
</dbReference>
<keyword evidence="2" id="KW-1185">Reference proteome</keyword>
<accession>A0A835UED0</accession>
<gene>
    <name evidence="1" type="ORF">HPP92_023325</name>
</gene>
<evidence type="ECO:0000313" key="2">
    <source>
        <dbReference type="Proteomes" id="UP000636800"/>
    </source>
</evidence>
<name>A0A835UED0_VANPL</name>
<evidence type="ECO:0000313" key="1">
    <source>
        <dbReference type="EMBL" id="KAG0458168.1"/>
    </source>
</evidence>
<organism evidence="1 2">
    <name type="scientific">Vanilla planifolia</name>
    <name type="common">Vanilla</name>
    <dbReference type="NCBI Taxonomy" id="51239"/>
    <lineage>
        <taxon>Eukaryota</taxon>
        <taxon>Viridiplantae</taxon>
        <taxon>Streptophyta</taxon>
        <taxon>Embryophyta</taxon>
        <taxon>Tracheophyta</taxon>
        <taxon>Spermatophyta</taxon>
        <taxon>Magnoliopsida</taxon>
        <taxon>Liliopsida</taxon>
        <taxon>Asparagales</taxon>
        <taxon>Orchidaceae</taxon>
        <taxon>Vanilloideae</taxon>
        <taxon>Vanilleae</taxon>
        <taxon>Vanilla</taxon>
    </lineage>
</organism>